<feature type="transmembrane region" description="Helical" evidence="5">
    <location>
        <begin position="102"/>
        <end position="123"/>
    </location>
</feature>
<feature type="transmembrane region" description="Helical" evidence="5">
    <location>
        <begin position="271"/>
        <end position="290"/>
    </location>
</feature>
<evidence type="ECO:0000256" key="3">
    <source>
        <dbReference type="ARBA" id="ARBA00022989"/>
    </source>
</evidence>
<evidence type="ECO:0000313" key="8">
    <source>
        <dbReference type="Proteomes" id="UP001558652"/>
    </source>
</evidence>
<organism evidence="7 8">
    <name type="scientific">Ranatra chinensis</name>
    <dbReference type="NCBI Taxonomy" id="642074"/>
    <lineage>
        <taxon>Eukaryota</taxon>
        <taxon>Metazoa</taxon>
        <taxon>Ecdysozoa</taxon>
        <taxon>Arthropoda</taxon>
        <taxon>Hexapoda</taxon>
        <taxon>Insecta</taxon>
        <taxon>Pterygota</taxon>
        <taxon>Neoptera</taxon>
        <taxon>Paraneoptera</taxon>
        <taxon>Hemiptera</taxon>
        <taxon>Heteroptera</taxon>
        <taxon>Panheteroptera</taxon>
        <taxon>Nepomorpha</taxon>
        <taxon>Nepidae</taxon>
        <taxon>Ranatrinae</taxon>
        <taxon>Ranatra</taxon>
    </lineage>
</organism>
<dbReference type="PANTHER" id="PTHR48021:SF1">
    <property type="entry name" value="GH07001P-RELATED"/>
    <property type="match status" value="1"/>
</dbReference>
<evidence type="ECO:0000256" key="2">
    <source>
        <dbReference type="ARBA" id="ARBA00022692"/>
    </source>
</evidence>
<evidence type="ECO:0000256" key="1">
    <source>
        <dbReference type="ARBA" id="ARBA00004141"/>
    </source>
</evidence>
<feature type="transmembrane region" description="Helical" evidence="5">
    <location>
        <begin position="21"/>
        <end position="39"/>
    </location>
</feature>
<feature type="transmembrane region" description="Helical" evidence="5">
    <location>
        <begin position="173"/>
        <end position="196"/>
    </location>
</feature>
<comment type="caution">
    <text evidence="7">The sequence shown here is derived from an EMBL/GenBank/DDBJ whole genome shotgun (WGS) entry which is preliminary data.</text>
</comment>
<feature type="transmembrane region" description="Helical" evidence="5">
    <location>
        <begin position="77"/>
        <end position="96"/>
    </location>
</feature>
<reference evidence="7 8" key="1">
    <citation type="submission" date="2024-07" db="EMBL/GenBank/DDBJ databases">
        <title>Chromosome-level genome assembly of the water stick insect Ranatra chinensis (Heteroptera: Nepidae).</title>
        <authorList>
            <person name="Liu X."/>
        </authorList>
    </citation>
    <scope>NUCLEOTIDE SEQUENCE [LARGE SCALE GENOMIC DNA]</scope>
    <source>
        <strain evidence="7">Cailab_2021Rc</strain>
        <tissue evidence="7">Muscle</tissue>
    </source>
</reference>
<dbReference type="EMBL" id="JBFDAA010000014">
    <property type="protein sequence ID" value="KAL1122163.1"/>
    <property type="molecule type" value="Genomic_DNA"/>
</dbReference>
<keyword evidence="4 5" id="KW-0472">Membrane</keyword>
<dbReference type="Proteomes" id="UP001558652">
    <property type="component" value="Unassembled WGS sequence"/>
</dbReference>
<feature type="domain" description="Major facilitator superfamily (MFS) profile" evidence="6">
    <location>
        <begin position="1"/>
        <end position="325"/>
    </location>
</feature>
<evidence type="ECO:0000256" key="4">
    <source>
        <dbReference type="ARBA" id="ARBA00023136"/>
    </source>
</evidence>
<evidence type="ECO:0000313" key="7">
    <source>
        <dbReference type="EMBL" id="KAL1122163.1"/>
    </source>
</evidence>
<feature type="transmembrane region" description="Helical" evidence="5">
    <location>
        <begin position="239"/>
        <end position="259"/>
    </location>
</feature>
<sequence length="325" mass="35124">MVGTAAWGQVADRFGRKGAGYAIAAPVLAGWLLIVASLGGLNGFFAGRFLLGLGASGCFVLVPLYVSEIADDGVRGFLGSFLILFVNLGVLVAYVGGACLDYVPFGLLCAAAPLLFVLTYFRLPETPIYLASKKRHREAAASLAYFRGHSAAQELAASYASTLLVERSGRRPLLLFSFSVMALSLIILGIYFMFLLGNTTWGLLPVACLCVYVVAYAMGAGPVPYVVMSETFSPQIRATATSIIVLWGTAMAFCTIKVFPHLNEHLGQAGAFWFFAAFCLFGLGFTWTILPETKGRSLEDILRELNGGQDYKQREEAKETLKEFI</sequence>
<dbReference type="Pfam" id="PF00083">
    <property type="entry name" value="Sugar_tr"/>
    <property type="match status" value="2"/>
</dbReference>
<accession>A0ABD0Y424</accession>
<dbReference type="Gene3D" id="1.20.1250.20">
    <property type="entry name" value="MFS general substrate transporter like domains"/>
    <property type="match status" value="2"/>
</dbReference>
<dbReference type="InterPro" id="IPR036259">
    <property type="entry name" value="MFS_trans_sf"/>
</dbReference>
<dbReference type="GO" id="GO:0016020">
    <property type="term" value="C:membrane"/>
    <property type="evidence" value="ECO:0007669"/>
    <property type="project" value="UniProtKB-SubCell"/>
</dbReference>
<evidence type="ECO:0000259" key="6">
    <source>
        <dbReference type="PROSITE" id="PS50850"/>
    </source>
</evidence>
<keyword evidence="8" id="KW-1185">Reference proteome</keyword>
<proteinExistence type="predicted"/>
<feature type="transmembrane region" description="Helical" evidence="5">
    <location>
        <begin position="45"/>
        <end position="65"/>
    </location>
</feature>
<protein>
    <recommendedName>
        <fullName evidence="6">Major facilitator superfamily (MFS) profile domain-containing protein</fullName>
    </recommendedName>
</protein>
<gene>
    <name evidence="7" type="ORF">AAG570_003568</name>
</gene>
<feature type="transmembrane region" description="Helical" evidence="5">
    <location>
        <begin position="202"/>
        <end position="227"/>
    </location>
</feature>
<evidence type="ECO:0000256" key="5">
    <source>
        <dbReference type="SAM" id="Phobius"/>
    </source>
</evidence>
<name>A0ABD0Y424_9HEMI</name>
<dbReference type="InterPro" id="IPR020846">
    <property type="entry name" value="MFS_dom"/>
</dbReference>
<dbReference type="AlphaFoldDB" id="A0ABD0Y424"/>
<dbReference type="SUPFAM" id="SSF103473">
    <property type="entry name" value="MFS general substrate transporter"/>
    <property type="match status" value="1"/>
</dbReference>
<keyword evidence="3 5" id="KW-1133">Transmembrane helix</keyword>
<dbReference type="InterPro" id="IPR005828">
    <property type="entry name" value="MFS_sugar_transport-like"/>
</dbReference>
<comment type="subcellular location">
    <subcellularLocation>
        <location evidence="1">Membrane</location>
        <topology evidence="1">Multi-pass membrane protein</topology>
    </subcellularLocation>
</comment>
<dbReference type="PANTHER" id="PTHR48021">
    <property type="match status" value="1"/>
</dbReference>
<dbReference type="PROSITE" id="PS50850">
    <property type="entry name" value="MFS"/>
    <property type="match status" value="1"/>
</dbReference>
<dbReference type="InterPro" id="IPR050549">
    <property type="entry name" value="MFS_Trehalose_Transporter"/>
</dbReference>
<keyword evidence="2 5" id="KW-0812">Transmembrane</keyword>